<sequence length="209" mass="23544">MSTAPEQRVATSRLITQYGSVARSLGWQMNTLVDNAKLKKFVQCGLVPRYKAELFPSLDRTPVKDLNGKTVQLPDYLTSHGSPSLAIVVSNRSVTQKIVETWYPVAEKNNLPLFEVVVVSDLLYRLLGFIFRSTVRSSTPKERRHLVLHAYPSKLSQDEEQLLGTANYLLVNAVLLDKNKNIRWRSNGMADEEDKQSLAEAVAKLQSEK</sequence>
<name>A0A2P6NBL4_9EUKA</name>
<keyword evidence="2" id="KW-1185">Reference proteome</keyword>
<dbReference type="InParanoid" id="A0A2P6NBL4"/>
<dbReference type="AlphaFoldDB" id="A0A2P6NBL4"/>
<dbReference type="GO" id="GO:0005743">
    <property type="term" value="C:mitochondrial inner membrane"/>
    <property type="evidence" value="ECO:0007669"/>
    <property type="project" value="TreeGrafter"/>
</dbReference>
<dbReference type="PANTHER" id="PTHR28106">
    <property type="entry name" value="MITOCHONDRIAL ATPASE COMPLEX SUBUNIT ATP10"/>
    <property type="match status" value="1"/>
</dbReference>
<dbReference type="InterPro" id="IPR007849">
    <property type="entry name" value="ATP10"/>
</dbReference>
<protein>
    <submittedName>
        <fullName evidence="1">Uncharacterized protein</fullName>
    </submittedName>
</protein>
<dbReference type="PANTHER" id="PTHR28106:SF1">
    <property type="entry name" value="MITOCHONDRIAL ATPASE COMPLEX SUBUNIT ATP10"/>
    <property type="match status" value="1"/>
</dbReference>
<dbReference type="Pfam" id="PF05176">
    <property type="entry name" value="ATP-synt_10"/>
    <property type="match status" value="1"/>
</dbReference>
<comment type="caution">
    <text evidence="1">The sequence shown here is derived from an EMBL/GenBank/DDBJ whole genome shotgun (WGS) entry which is preliminary data.</text>
</comment>
<gene>
    <name evidence="1" type="ORF">PROFUN_04573</name>
</gene>
<accession>A0A2P6NBL4</accession>
<dbReference type="EMBL" id="MDYQ01000128">
    <property type="protein sequence ID" value="PRP81338.1"/>
    <property type="molecule type" value="Genomic_DNA"/>
</dbReference>
<proteinExistence type="predicted"/>
<dbReference type="GO" id="GO:0033615">
    <property type="term" value="P:mitochondrial proton-transporting ATP synthase complex assembly"/>
    <property type="evidence" value="ECO:0007669"/>
    <property type="project" value="TreeGrafter"/>
</dbReference>
<dbReference type="Proteomes" id="UP000241769">
    <property type="component" value="Unassembled WGS sequence"/>
</dbReference>
<reference evidence="1 2" key="1">
    <citation type="journal article" date="2018" name="Genome Biol. Evol.">
        <title>Multiple Roots of Fruiting Body Formation in Amoebozoa.</title>
        <authorList>
            <person name="Hillmann F."/>
            <person name="Forbes G."/>
            <person name="Novohradska S."/>
            <person name="Ferling I."/>
            <person name="Riege K."/>
            <person name="Groth M."/>
            <person name="Westermann M."/>
            <person name="Marz M."/>
            <person name="Spaller T."/>
            <person name="Winckler T."/>
            <person name="Schaap P."/>
            <person name="Glockner G."/>
        </authorList>
    </citation>
    <scope>NUCLEOTIDE SEQUENCE [LARGE SCALE GENOMIC DNA]</scope>
    <source>
        <strain evidence="1 2">Jena</strain>
    </source>
</reference>
<evidence type="ECO:0000313" key="2">
    <source>
        <dbReference type="Proteomes" id="UP000241769"/>
    </source>
</evidence>
<evidence type="ECO:0000313" key="1">
    <source>
        <dbReference type="EMBL" id="PRP81338.1"/>
    </source>
</evidence>
<organism evidence="1 2">
    <name type="scientific">Planoprotostelium fungivorum</name>
    <dbReference type="NCBI Taxonomy" id="1890364"/>
    <lineage>
        <taxon>Eukaryota</taxon>
        <taxon>Amoebozoa</taxon>
        <taxon>Evosea</taxon>
        <taxon>Variosea</taxon>
        <taxon>Cavosteliida</taxon>
        <taxon>Cavosteliaceae</taxon>
        <taxon>Planoprotostelium</taxon>
    </lineage>
</organism>